<comment type="caution">
    <text evidence="4">The sequence shown here is derived from an EMBL/GenBank/DDBJ whole genome shotgun (WGS) entry which is preliminary data.</text>
</comment>
<dbReference type="EMBL" id="JAAQPH010000001">
    <property type="protein sequence ID" value="NIA67048.1"/>
    <property type="molecule type" value="Genomic_DNA"/>
</dbReference>
<dbReference type="AlphaFoldDB" id="A0A967C9N4"/>
<accession>A0A967C9N4</accession>
<evidence type="ECO:0000259" key="3">
    <source>
        <dbReference type="Pfam" id="PF03981"/>
    </source>
</evidence>
<feature type="domain" description="Ubiquinol-cytochrome c chaperone" evidence="3">
    <location>
        <begin position="35"/>
        <end position="177"/>
    </location>
</feature>
<dbReference type="InterPro" id="IPR021150">
    <property type="entry name" value="Ubiq_cyt_c_chap"/>
</dbReference>
<evidence type="ECO:0000256" key="1">
    <source>
        <dbReference type="ARBA" id="ARBA00006407"/>
    </source>
</evidence>
<evidence type="ECO:0000313" key="5">
    <source>
        <dbReference type="Proteomes" id="UP000761264"/>
    </source>
</evidence>
<reference evidence="4" key="1">
    <citation type="submission" date="2020-03" db="EMBL/GenBank/DDBJ databases">
        <title>Genome of Pelagibius litoralis DSM 21314T.</title>
        <authorList>
            <person name="Wang G."/>
        </authorList>
    </citation>
    <scope>NUCLEOTIDE SEQUENCE</scope>
    <source>
        <strain evidence="4">DSM 21314</strain>
    </source>
</reference>
<dbReference type="Proteomes" id="UP000761264">
    <property type="component" value="Unassembled WGS sequence"/>
</dbReference>
<protein>
    <submittedName>
        <fullName evidence="4">Ubiquinol-cytochrome C chaperone</fullName>
    </submittedName>
</protein>
<evidence type="ECO:0000313" key="4">
    <source>
        <dbReference type="EMBL" id="NIA67048.1"/>
    </source>
</evidence>
<name>A0A967C9N4_9PROT</name>
<dbReference type="InterPro" id="IPR007129">
    <property type="entry name" value="Ubiqinol_cyt_c_chaperone_CPB3"/>
</dbReference>
<dbReference type="Pfam" id="PF03981">
    <property type="entry name" value="Ubiq_cyt_C_chap"/>
    <property type="match status" value="1"/>
</dbReference>
<gene>
    <name evidence="4" type="ORF">HBA54_00405</name>
</gene>
<comment type="similarity">
    <text evidence="1">Belongs to the CBP3 family.</text>
</comment>
<keyword evidence="5" id="KW-1185">Reference proteome</keyword>
<dbReference type="PANTHER" id="PTHR12184">
    <property type="entry name" value="UBIQUINOL-CYTOCHROME C REDUCTASE COMPLEX ASSEMBLY FACTOR 1 FAMILY MEMBER"/>
    <property type="match status" value="1"/>
</dbReference>
<proteinExistence type="inferred from homology"/>
<sequence length="180" mass="19989">MIFKRFLKAKPEEDLAWTLYKGIVEQARQPALFSNLGIPDDVDGRFESIVLHLVLVLRRLKKDFPEGEALAASLQEVFYTDMDRSLREMGAGDLGVGKRVQRMAEGFMGRLNAYGDALDSLAQGGEVDLKAALQRNVYGTLPADSVDPEGLLRYAISLADALDRQDGVELRRGMLEFLSP</sequence>
<evidence type="ECO:0000256" key="2">
    <source>
        <dbReference type="ARBA" id="ARBA00006436"/>
    </source>
</evidence>
<dbReference type="RefSeq" id="WP_167220339.1">
    <property type="nucleotide sequence ID" value="NZ_JAAQPH010000001.1"/>
</dbReference>
<organism evidence="4 5">
    <name type="scientific">Pelagibius litoralis</name>
    <dbReference type="NCBI Taxonomy" id="374515"/>
    <lineage>
        <taxon>Bacteria</taxon>
        <taxon>Pseudomonadati</taxon>
        <taxon>Pseudomonadota</taxon>
        <taxon>Alphaproteobacteria</taxon>
        <taxon>Rhodospirillales</taxon>
        <taxon>Rhodovibrionaceae</taxon>
        <taxon>Pelagibius</taxon>
    </lineage>
</organism>
<dbReference type="PANTHER" id="PTHR12184:SF1">
    <property type="entry name" value="UBIQUINOL-CYTOCHROME-C REDUCTASE COMPLEX ASSEMBLY FACTOR 1"/>
    <property type="match status" value="1"/>
</dbReference>
<comment type="similarity">
    <text evidence="2">Belongs to the UPF0174 family.</text>
</comment>